<accession>A0A670JVG8</accession>
<dbReference type="OMA" id="HAVCEGR"/>
<dbReference type="Ensembl" id="ENSPMRT00000029586.1">
    <property type="protein sequence ID" value="ENSPMRP00000027895.1"/>
    <property type="gene ID" value="ENSPMRG00000017994.1"/>
</dbReference>
<evidence type="ECO:0000313" key="2">
    <source>
        <dbReference type="Proteomes" id="UP000472272"/>
    </source>
</evidence>
<protein>
    <submittedName>
        <fullName evidence="1">Uncharacterized protein</fullName>
    </submittedName>
</protein>
<dbReference type="GeneTree" id="ENSGT00950000186203"/>
<keyword evidence="2" id="KW-1185">Reference proteome</keyword>
<reference evidence="1 2" key="1">
    <citation type="journal article" date="2019" name="Proc. Natl. Acad. Sci. U.S.A.">
        <title>Regulatory changes in pterin and carotenoid genes underlie balanced color polymorphisms in the wall lizard.</title>
        <authorList>
            <person name="Andrade P."/>
            <person name="Pinho C."/>
            <person name="Perez I de Lanuza G."/>
            <person name="Afonso S."/>
            <person name="Brejcha J."/>
            <person name="Rubin C.J."/>
            <person name="Wallerman O."/>
            <person name="Pereira P."/>
            <person name="Sabatino S.J."/>
            <person name="Bellati A."/>
            <person name="Pellitteri-Rosa D."/>
            <person name="Bosakova Z."/>
            <person name="Bunikis I."/>
            <person name="Carretero M.A."/>
            <person name="Feiner N."/>
            <person name="Marsik P."/>
            <person name="Pauperio F."/>
            <person name="Salvi D."/>
            <person name="Soler L."/>
            <person name="While G.M."/>
            <person name="Uller T."/>
            <person name="Font E."/>
            <person name="Andersson L."/>
            <person name="Carneiro M."/>
        </authorList>
    </citation>
    <scope>NUCLEOTIDE SEQUENCE</scope>
</reference>
<name>A0A670JVG8_PODMU</name>
<sequence>VAGPTHLIEYALAGRAAPHAQLEVLLLREGAHHVLGRPDGERELPPCLAHGNGGADVRGEDLHVLPGRALVDAQAFPSGFLAPVRGSVLESRRQVVDLRLVDFLVYALLHVLEYDAIDLLALACFRTARLAGAGTEQRELTLSRGFKPPTF</sequence>
<reference evidence="1" key="2">
    <citation type="submission" date="2025-08" db="UniProtKB">
        <authorList>
            <consortium name="Ensembl"/>
        </authorList>
    </citation>
    <scope>IDENTIFICATION</scope>
</reference>
<dbReference type="AlphaFoldDB" id="A0A670JVG8"/>
<dbReference type="Proteomes" id="UP000472272">
    <property type="component" value="Chromosome 16"/>
</dbReference>
<evidence type="ECO:0000313" key="1">
    <source>
        <dbReference type="Ensembl" id="ENSPMRP00000027895.1"/>
    </source>
</evidence>
<reference evidence="1" key="3">
    <citation type="submission" date="2025-09" db="UniProtKB">
        <authorList>
            <consortium name="Ensembl"/>
        </authorList>
    </citation>
    <scope>IDENTIFICATION</scope>
</reference>
<organism evidence="1 2">
    <name type="scientific">Podarcis muralis</name>
    <name type="common">Wall lizard</name>
    <name type="synonym">Lacerta muralis</name>
    <dbReference type="NCBI Taxonomy" id="64176"/>
    <lineage>
        <taxon>Eukaryota</taxon>
        <taxon>Metazoa</taxon>
        <taxon>Chordata</taxon>
        <taxon>Craniata</taxon>
        <taxon>Vertebrata</taxon>
        <taxon>Euteleostomi</taxon>
        <taxon>Lepidosauria</taxon>
        <taxon>Squamata</taxon>
        <taxon>Bifurcata</taxon>
        <taxon>Unidentata</taxon>
        <taxon>Episquamata</taxon>
        <taxon>Laterata</taxon>
        <taxon>Lacertibaenia</taxon>
        <taxon>Lacertidae</taxon>
        <taxon>Podarcis</taxon>
    </lineage>
</organism>
<proteinExistence type="predicted"/>